<name>A0A193QIQ1_SODGM</name>
<proteinExistence type="predicted"/>
<organism evidence="1 2">
    <name type="scientific">Sodalis glossinidius (strain morsitans)</name>
    <dbReference type="NCBI Taxonomy" id="343509"/>
    <lineage>
        <taxon>Bacteria</taxon>
        <taxon>Pseudomonadati</taxon>
        <taxon>Pseudomonadota</taxon>
        <taxon>Gammaproteobacteria</taxon>
        <taxon>Enterobacterales</taxon>
        <taxon>Bruguierivoracaceae</taxon>
        <taxon>Sodalis</taxon>
    </lineage>
</organism>
<dbReference type="EMBL" id="LN854557">
    <property type="protein sequence ID" value="CRL44983.1"/>
    <property type="molecule type" value="Genomic_DNA"/>
</dbReference>
<reference evidence="1 2" key="1">
    <citation type="submission" date="2015-05" db="EMBL/GenBank/DDBJ databases">
        <authorList>
            <person name="Goodhead I."/>
        </authorList>
    </citation>
    <scope>NUCLEOTIDE SEQUENCE [LARGE SCALE GENOMIC DNA]</scope>
    <source>
        <strain evidence="2">morsitans</strain>
    </source>
</reference>
<dbReference type="Proteomes" id="UP000245838">
    <property type="component" value="Chromosome sggmmb4_Chromosome"/>
</dbReference>
<protein>
    <submittedName>
        <fullName evidence="1">Uncharacterized protein</fullName>
    </submittedName>
</protein>
<evidence type="ECO:0000313" key="2">
    <source>
        <dbReference type="Proteomes" id="UP000245838"/>
    </source>
</evidence>
<evidence type="ECO:0000313" key="1">
    <source>
        <dbReference type="EMBL" id="CRL44983.1"/>
    </source>
</evidence>
<dbReference type="AlphaFoldDB" id="A0A193QIQ1"/>
<accession>A0A193QIQ1</accession>
<sequence>MLEAPDGTQVTLNSFKKLAADIAGKVDKSALEKKPIKLRSRVRLTRPHWTARPINLNLIKKLNRQRWRLKRINPLWEIILPKREGVSPVRCILMAKEKVVVSSVRRVCSIIPMPAGI</sequence>
<gene>
    <name evidence="1" type="ORF">SGGMMB4_02431</name>
</gene>